<dbReference type="AlphaFoldDB" id="A0A229ULL9"/>
<sequence>MMHPIHDRTWAAAYHILFDEAGEGCVLEQKELQQDAALLAMLGRFAESVQSPALQVTGSLFIKRYALLIAGALHGFIRNQVALDVSLDRMKLVWKEPVLQFVVESEEQPACVIGIEDEKERRSSYFRHLFADQVVPMLSRVSQVTKIDEDTLWGTVSYSLAYWKEQWLNSELTAGERAHIETCFAELMDADGKTQFAGKDMNPLTAAFRRVNNPWDDKTVLVRSKCCLFYCLPGKKEGHCYTCPKISDELRLDKYAQAHGYGNRPEPLTASAKS</sequence>
<name>A0A229ULL9_9BACL</name>
<evidence type="ECO:0000313" key="1">
    <source>
        <dbReference type="EMBL" id="OXM84185.1"/>
    </source>
</evidence>
<dbReference type="EMBL" id="NMQW01000034">
    <property type="protein sequence ID" value="OXM84185.1"/>
    <property type="molecule type" value="Genomic_DNA"/>
</dbReference>
<reference evidence="1 2" key="1">
    <citation type="submission" date="2017-07" db="EMBL/GenBank/DDBJ databases">
        <title>Genome sequencing and assembly of Paenibacillus rigui.</title>
        <authorList>
            <person name="Mayilraj S."/>
        </authorList>
    </citation>
    <scope>NUCLEOTIDE SEQUENCE [LARGE SCALE GENOMIC DNA]</scope>
    <source>
        <strain evidence="1 2">JCM 16352</strain>
    </source>
</reference>
<dbReference type="Proteomes" id="UP000215509">
    <property type="component" value="Unassembled WGS sequence"/>
</dbReference>
<proteinExistence type="predicted"/>
<dbReference type="OrthoDB" id="2819999at2"/>
<evidence type="ECO:0000313" key="2">
    <source>
        <dbReference type="Proteomes" id="UP000215509"/>
    </source>
</evidence>
<accession>A0A229ULL9</accession>
<comment type="caution">
    <text evidence="1">The sequence shown here is derived from an EMBL/GenBank/DDBJ whole genome shotgun (WGS) entry which is preliminary data.</text>
</comment>
<dbReference type="RefSeq" id="WP_094017100.1">
    <property type="nucleotide sequence ID" value="NZ_NMQW01000034.1"/>
</dbReference>
<organism evidence="1 2">
    <name type="scientific">Paenibacillus rigui</name>
    <dbReference type="NCBI Taxonomy" id="554312"/>
    <lineage>
        <taxon>Bacteria</taxon>
        <taxon>Bacillati</taxon>
        <taxon>Bacillota</taxon>
        <taxon>Bacilli</taxon>
        <taxon>Bacillales</taxon>
        <taxon>Paenibacillaceae</taxon>
        <taxon>Paenibacillus</taxon>
    </lineage>
</organism>
<keyword evidence="2" id="KW-1185">Reference proteome</keyword>
<gene>
    <name evidence="1" type="ORF">CF651_22400</name>
</gene>
<protein>
    <submittedName>
        <fullName evidence="1">Uncharacterized protein</fullName>
    </submittedName>
</protein>